<feature type="signal peptide" evidence="1">
    <location>
        <begin position="1"/>
        <end position="20"/>
    </location>
</feature>
<sequence length="90" mass="10216">MNSRMRLSLVLLVVFTVLVATRPRLVDCRLLQSPIKTEKATHQPLKLLQFLWNSVITQKANTEDTISSRVLIENQYHTMSSGPSRRGSGH</sequence>
<evidence type="ECO:0000313" key="3">
    <source>
        <dbReference type="Proteomes" id="UP001367508"/>
    </source>
</evidence>
<evidence type="ECO:0008006" key="4">
    <source>
        <dbReference type="Google" id="ProtNLM"/>
    </source>
</evidence>
<evidence type="ECO:0000313" key="2">
    <source>
        <dbReference type="EMBL" id="KAK7331005.1"/>
    </source>
</evidence>
<dbReference type="Proteomes" id="UP001367508">
    <property type="component" value="Unassembled WGS sequence"/>
</dbReference>
<feature type="chain" id="PRO_5042886473" description="Secreted protein" evidence="1">
    <location>
        <begin position="21"/>
        <end position="90"/>
    </location>
</feature>
<dbReference type="AlphaFoldDB" id="A0AAN9L7R1"/>
<comment type="caution">
    <text evidence="2">The sequence shown here is derived from an EMBL/GenBank/DDBJ whole genome shotgun (WGS) entry which is preliminary data.</text>
</comment>
<accession>A0AAN9L7R1</accession>
<dbReference type="EMBL" id="JAYMYQ010000005">
    <property type="protein sequence ID" value="KAK7331005.1"/>
    <property type="molecule type" value="Genomic_DNA"/>
</dbReference>
<keyword evidence="1" id="KW-0732">Signal</keyword>
<reference evidence="2 3" key="1">
    <citation type="submission" date="2024-01" db="EMBL/GenBank/DDBJ databases">
        <title>The genomes of 5 underutilized Papilionoideae crops provide insights into root nodulation and disease resistanc.</title>
        <authorList>
            <person name="Jiang F."/>
        </authorList>
    </citation>
    <scope>NUCLEOTIDE SEQUENCE [LARGE SCALE GENOMIC DNA]</scope>
    <source>
        <strain evidence="2">LVBAO_FW01</strain>
        <tissue evidence="2">Leaves</tissue>
    </source>
</reference>
<organism evidence="2 3">
    <name type="scientific">Canavalia gladiata</name>
    <name type="common">Sword bean</name>
    <name type="synonym">Dolichos gladiatus</name>
    <dbReference type="NCBI Taxonomy" id="3824"/>
    <lineage>
        <taxon>Eukaryota</taxon>
        <taxon>Viridiplantae</taxon>
        <taxon>Streptophyta</taxon>
        <taxon>Embryophyta</taxon>
        <taxon>Tracheophyta</taxon>
        <taxon>Spermatophyta</taxon>
        <taxon>Magnoliopsida</taxon>
        <taxon>eudicotyledons</taxon>
        <taxon>Gunneridae</taxon>
        <taxon>Pentapetalae</taxon>
        <taxon>rosids</taxon>
        <taxon>fabids</taxon>
        <taxon>Fabales</taxon>
        <taxon>Fabaceae</taxon>
        <taxon>Papilionoideae</taxon>
        <taxon>50 kb inversion clade</taxon>
        <taxon>NPAAA clade</taxon>
        <taxon>indigoferoid/millettioid clade</taxon>
        <taxon>Phaseoleae</taxon>
        <taxon>Canavalia</taxon>
    </lineage>
</organism>
<gene>
    <name evidence="2" type="ORF">VNO77_25214</name>
</gene>
<proteinExistence type="predicted"/>
<keyword evidence="3" id="KW-1185">Reference proteome</keyword>
<evidence type="ECO:0000256" key="1">
    <source>
        <dbReference type="SAM" id="SignalP"/>
    </source>
</evidence>
<name>A0AAN9L7R1_CANGL</name>
<protein>
    <recommendedName>
        <fullName evidence="4">Secreted protein</fullName>
    </recommendedName>
</protein>